<evidence type="ECO:0000313" key="6">
    <source>
        <dbReference type="Proteomes" id="UP000834106"/>
    </source>
</evidence>
<evidence type="ECO:0000256" key="2">
    <source>
        <dbReference type="ARBA" id="ARBA00023004"/>
    </source>
</evidence>
<dbReference type="GO" id="GO:0046872">
    <property type="term" value="F:metal ion binding"/>
    <property type="evidence" value="ECO:0007669"/>
    <property type="project" value="UniProtKB-KW"/>
</dbReference>
<dbReference type="GO" id="GO:0051536">
    <property type="term" value="F:iron-sulfur cluster binding"/>
    <property type="evidence" value="ECO:0007669"/>
    <property type="project" value="UniProtKB-KW"/>
</dbReference>
<keyword evidence="2" id="KW-0408">Iron</keyword>
<accession>A0AAD1ZM58</accession>
<dbReference type="EMBL" id="OU503047">
    <property type="protein sequence ID" value="CAI9772322.1"/>
    <property type="molecule type" value="Genomic_DNA"/>
</dbReference>
<dbReference type="Proteomes" id="UP000834106">
    <property type="component" value="Chromosome 12"/>
</dbReference>
<dbReference type="InterPro" id="IPR001030">
    <property type="entry name" value="Acoase/IPM_deHydtase_lsu_aba"/>
</dbReference>
<dbReference type="Gene3D" id="3.30.499.10">
    <property type="entry name" value="Aconitase, domain 3"/>
    <property type="match status" value="1"/>
</dbReference>
<gene>
    <name evidence="5" type="ORF">FPE_LOCUS19752</name>
</gene>
<dbReference type="PANTHER" id="PTHR11670">
    <property type="entry name" value="ACONITASE/IRON-RESPONSIVE ELEMENT FAMILY MEMBER"/>
    <property type="match status" value="1"/>
</dbReference>
<organism evidence="5 6">
    <name type="scientific">Fraxinus pennsylvanica</name>
    <dbReference type="NCBI Taxonomy" id="56036"/>
    <lineage>
        <taxon>Eukaryota</taxon>
        <taxon>Viridiplantae</taxon>
        <taxon>Streptophyta</taxon>
        <taxon>Embryophyta</taxon>
        <taxon>Tracheophyta</taxon>
        <taxon>Spermatophyta</taxon>
        <taxon>Magnoliopsida</taxon>
        <taxon>eudicotyledons</taxon>
        <taxon>Gunneridae</taxon>
        <taxon>Pentapetalae</taxon>
        <taxon>asterids</taxon>
        <taxon>lamiids</taxon>
        <taxon>Lamiales</taxon>
        <taxon>Oleaceae</taxon>
        <taxon>Oleeae</taxon>
        <taxon>Fraxinus</taxon>
    </lineage>
</organism>
<dbReference type="InterPro" id="IPR006249">
    <property type="entry name" value="Aconitase/IRP2"/>
</dbReference>
<dbReference type="InterPro" id="IPR015931">
    <property type="entry name" value="Acnase/IPM_dHydase_lsu_aba_1/3"/>
</dbReference>
<keyword evidence="3" id="KW-0411">Iron-sulfur</keyword>
<reference evidence="5" key="1">
    <citation type="submission" date="2023-05" db="EMBL/GenBank/DDBJ databases">
        <authorList>
            <person name="Huff M."/>
        </authorList>
    </citation>
    <scope>NUCLEOTIDE SEQUENCE</scope>
</reference>
<keyword evidence="6" id="KW-1185">Reference proteome</keyword>
<dbReference type="InterPro" id="IPR036008">
    <property type="entry name" value="Aconitase_4Fe-4S_dom"/>
</dbReference>
<evidence type="ECO:0000259" key="4">
    <source>
        <dbReference type="Pfam" id="PF00330"/>
    </source>
</evidence>
<feature type="domain" description="Aconitase/3-isopropylmalate dehydratase large subunit alpha/beta/alpha" evidence="4">
    <location>
        <begin position="28"/>
        <end position="78"/>
    </location>
</feature>
<dbReference type="SUPFAM" id="SSF53732">
    <property type="entry name" value="Aconitase iron-sulfur domain"/>
    <property type="match status" value="1"/>
</dbReference>
<protein>
    <recommendedName>
        <fullName evidence="4">Aconitase/3-isopropylmalate dehydratase large subunit alpha/beta/alpha domain-containing protein</fullName>
    </recommendedName>
</protein>
<evidence type="ECO:0000256" key="3">
    <source>
        <dbReference type="ARBA" id="ARBA00023014"/>
    </source>
</evidence>
<evidence type="ECO:0000256" key="1">
    <source>
        <dbReference type="ARBA" id="ARBA00022723"/>
    </source>
</evidence>
<keyword evidence="1" id="KW-0479">Metal-binding</keyword>
<sequence>MEEGQLNPRTVEVFGDFKGHRNGLIKALTTARVLLQDFTGVPAVVDLTSMRDVMKNLGSDPDKINPLVDIDLCLSYAVFSRFDIDFEKEPTGTGKDGKSVYFKDIWPSSAGIAE</sequence>
<dbReference type="Pfam" id="PF00330">
    <property type="entry name" value="Aconitase"/>
    <property type="match status" value="1"/>
</dbReference>
<name>A0AAD1ZM58_9LAMI</name>
<proteinExistence type="predicted"/>
<evidence type="ECO:0000313" key="5">
    <source>
        <dbReference type="EMBL" id="CAI9772322.1"/>
    </source>
</evidence>
<dbReference type="AlphaFoldDB" id="A0AAD1ZM58"/>